<dbReference type="AlphaFoldDB" id="A0AAU8A737"/>
<name>A0AAU8A737_9FIRM</name>
<feature type="region of interest" description="Disordered" evidence="1">
    <location>
        <begin position="31"/>
        <end position="52"/>
    </location>
</feature>
<sequence>MKIKMDLKRLLSVVLCIALGLTLCGTALAEGTDAAEPSAAVSTEPAKNTEEA</sequence>
<evidence type="ECO:0000256" key="2">
    <source>
        <dbReference type="SAM" id="SignalP"/>
    </source>
</evidence>
<accession>A0AAU8A737</accession>
<evidence type="ECO:0000313" key="3">
    <source>
        <dbReference type="EMBL" id="XCC61654.1"/>
    </source>
</evidence>
<gene>
    <name evidence="3" type="ORF">PUP29_08965</name>
</gene>
<dbReference type="EMBL" id="CP117826">
    <property type="protein sequence ID" value="XCC61654.1"/>
    <property type="molecule type" value="Genomic_DNA"/>
</dbReference>
<organism evidence="3">
    <name type="scientific">Christensenella massiliensis</name>
    <dbReference type="NCBI Taxonomy" id="1805714"/>
    <lineage>
        <taxon>Bacteria</taxon>
        <taxon>Bacillati</taxon>
        <taxon>Bacillota</taxon>
        <taxon>Clostridia</taxon>
        <taxon>Christensenellales</taxon>
        <taxon>Christensenellaceae</taxon>
        <taxon>Christensenella</taxon>
    </lineage>
</organism>
<protein>
    <submittedName>
        <fullName evidence="3">Uncharacterized protein</fullName>
    </submittedName>
</protein>
<dbReference type="RefSeq" id="WP_353423051.1">
    <property type="nucleotide sequence ID" value="NZ_CP117826.1"/>
</dbReference>
<evidence type="ECO:0000256" key="1">
    <source>
        <dbReference type="SAM" id="MobiDB-lite"/>
    </source>
</evidence>
<reference evidence="3" key="1">
    <citation type="submission" date="2023-02" db="EMBL/GenBank/DDBJ databases">
        <title>Gut commensal Christensenella minuta modulates host metabolism via a new class of secondary bile acids.</title>
        <authorList>
            <person name="Liu C."/>
        </authorList>
    </citation>
    <scope>NUCLEOTIDE SEQUENCE</scope>
    <source>
        <strain evidence="3">CA70</strain>
    </source>
</reference>
<keyword evidence="2" id="KW-0732">Signal</keyword>
<feature type="signal peptide" evidence="2">
    <location>
        <begin position="1"/>
        <end position="29"/>
    </location>
</feature>
<proteinExistence type="predicted"/>
<feature type="chain" id="PRO_5043930360" evidence="2">
    <location>
        <begin position="30"/>
        <end position="52"/>
    </location>
</feature>